<dbReference type="SMART" id="SM00708">
    <property type="entry name" value="PhBP"/>
    <property type="match status" value="1"/>
</dbReference>
<evidence type="ECO:0000313" key="2">
    <source>
        <dbReference type="EMBL" id="KAK5645850.1"/>
    </source>
</evidence>
<protein>
    <submittedName>
        <fullName evidence="2">Uncharacterized protein</fullName>
    </submittedName>
</protein>
<feature type="chain" id="PRO_5042911231" evidence="1">
    <location>
        <begin position="17"/>
        <end position="129"/>
    </location>
</feature>
<accession>A0AAN7VC32</accession>
<dbReference type="Pfam" id="PF01395">
    <property type="entry name" value="PBP_GOBP"/>
    <property type="match status" value="1"/>
</dbReference>
<keyword evidence="3" id="KW-1185">Reference proteome</keyword>
<dbReference type="InterPro" id="IPR036728">
    <property type="entry name" value="PBP_GOBP_sf"/>
</dbReference>
<organism evidence="2 3">
    <name type="scientific">Pyrocoelia pectoralis</name>
    <dbReference type="NCBI Taxonomy" id="417401"/>
    <lineage>
        <taxon>Eukaryota</taxon>
        <taxon>Metazoa</taxon>
        <taxon>Ecdysozoa</taxon>
        <taxon>Arthropoda</taxon>
        <taxon>Hexapoda</taxon>
        <taxon>Insecta</taxon>
        <taxon>Pterygota</taxon>
        <taxon>Neoptera</taxon>
        <taxon>Endopterygota</taxon>
        <taxon>Coleoptera</taxon>
        <taxon>Polyphaga</taxon>
        <taxon>Elateriformia</taxon>
        <taxon>Elateroidea</taxon>
        <taxon>Lampyridae</taxon>
        <taxon>Lampyrinae</taxon>
        <taxon>Pyrocoelia</taxon>
    </lineage>
</organism>
<evidence type="ECO:0000313" key="3">
    <source>
        <dbReference type="Proteomes" id="UP001329430"/>
    </source>
</evidence>
<name>A0AAN7VC32_9COLE</name>
<dbReference type="InterPro" id="IPR006170">
    <property type="entry name" value="PBP/GOBP"/>
</dbReference>
<dbReference type="SUPFAM" id="SSF47565">
    <property type="entry name" value="Insect pheromone/odorant-binding proteins"/>
    <property type="match status" value="1"/>
</dbReference>
<sequence length="129" mass="14814">MKSIIPLCILIALTHSQQVHEIMEIWEELNAPFVDICINETNANPEIPKVMFRNNHLPDEGTFHCYLKCMFRHLGFFTPNNEIDVNALAEVPHLPYELAERCVKEAESETDLCIKSYLITKCCIGDKHA</sequence>
<dbReference type="AlphaFoldDB" id="A0AAN7VC32"/>
<comment type="caution">
    <text evidence="2">The sequence shown here is derived from an EMBL/GenBank/DDBJ whole genome shotgun (WGS) entry which is preliminary data.</text>
</comment>
<gene>
    <name evidence="2" type="ORF">RI129_004314</name>
</gene>
<evidence type="ECO:0000256" key="1">
    <source>
        <dbReference type="SAM" id="SignalP"/>
    </source>
</evidence>
<keyword evidence="1" id="KW-0732">Signal</keyword>
<feature type="signal peptide" evidence="1">
    <location>
        <begin position="1"/>
        <end position="16"/>
    </location>
</feature>
<reference evidence="2 3" key="1">
    <citation type="journal article" date="2024" name="Insects">
        <title>An Improved Chromosome-Level Genome Assembly of the Firefly Pyrocoelia pectoralis.</title>
        <authorList>
            <person name="Fu X."/>
            <person name="Meyer-Rochow V.B."/>
            <person name="Ballantyne L."/>
            <person name="Zhu X."/>
        </authorList>
    </citation>
    <scope>NUCLEOTIDE SEQUENCE [LARGE SCALE GENOMIC DNA]</scope>
    <source>
        <strain evidence="2">XCY_ONT2</strain>
    </source>
</reference>
<dbReference type="Proteomes" id="UP001329430">
    <property type="component" value="Chromosome 3"/>
</dbReference>
<dbReference type="CDD" id="cd23992">
    <property type="entry name" value="PBP_GOBP"/>
    <property type="match status" value="1"/>
</dbReference>
<dbReference type="Gene3D" id="1.10.238.20">
    <property type="entry name" value="Pheromone/general odorant binding protein domain"/>
    <property type="match status" value="1"/>
</dbReference>
<dbReference type="GO" id="GO:0005549">
    <property type="term" value="F:odorant binding"/>
    <property type="evidence" value="ECO:0007669"/>
    <property type="project" value="InterPro"/>
</dbReference>
<dbReference type="EMBL" id="JAVRBK010000003">
    <property type="protein sequence ID" value="KAK5645850.1"/>
    <property type="molecule type" value="Genomic_DNA"/>
</dbReference>
<proteinExistence type="predicted"/>